<organism evidence="1 2">
    <name type="scientific">Monilinia fructigena</name>
    <dbReference type="NCBI Taxonomy" id="38457"/>
    <lineage>
        <taxon>Eukaryota</taxon>
        <taxon>Fungi</taxon>
        <taxon>Dikarya</taxon>
        <taxon>Ascomycota</taxon>
        <taxon>Pezizomycotina</taxon>
        <taxon>Leotiomycetes</taxon>
        <taxon>Helotiales</taxon>
        <taxon>Sclerotiniaceae</taxon>
        <taxon>Monilinia</taxon>
    </lineage>
</organism>
<name>A0A395J2C7_9HELO</name>
<reference evidence="1 2" key="1">
    <citation type="submission" date="2018-06" db="EMBL/GenBank/DDBJ databases">
        <title>Genome Sequence of the Brown Rot Fungal Pathogen Monilinia fructigena.</title>
        <authorList>
            <person name="Landi L."/>
            <person name="De Miccolis Angelini R.M."/>
            <person name="Pollastro S."/>
            <person name="Abate D."/>
            <person name="Faretra F."/>
            <person name="Romanazzi G."/>
        </authorList>
    </citation>
    <scope>NUCLEOTIDE SEQUENCE [LARGE SCALE GENOMIC DNA]</scope>
    <source>
        <strain evidence="1 2">Mfrg269</strain>
    </source>
</reference>
<dbReference type="OrthoDB" id="10492925at2759"/>
<gene>
    <name evidence="1" type="ORF">DID88_006351</name>
</gene>
<sequence length="102" mass="11378">MIENRGIYPYPSFNTIISASLNPISVSKSPHGIVTTAESTSSKYAVGTIHYPSAIDLILNVRRSARVACGSIVLFSKSKLRGVVKKKLFFCSPWYLHLRQEY</sequence>
<evidence type="ECO:0000313" key="1">
    <source>
        <dbReference type="EMBL" id="RAL66667.1"/>
    </source>
</evidence>
<comment type="caution">
    <text evidence="1">The sequence shown here is derived from an EMBL/GenBank/DDBJ whole genome shotgun (WGS) entry which is preliminary data.</text>
</comment>
<protein>
    <submittedName>
        <fullName evidence="1">Uncharacterized protein</fullName>
    </submittedName>
</protein>
<accession>A0A395J2C7</accession>
<dbReference type="Proteomes" id="UP000249056">
    <property type="component" value="Unassembled WGS sequence"/>
</dbReference>
<proteinExistence type="predicted"/>
<keyword evidence="2" id="KW-1185">Reference proteome</keyword>
<evidence type="ECO:0000313" key="2">
    <source>
        <dbReference type="Proteomes" id="UP000249056"/>
    </source>
</evidence>
<dbReference type="EMBL" id="QKRW01000006">
    <property type="protein sequence ID" value="RAL66667.1"/>
    <property type="molecule type" value="Genomic_DNA"/>
</dbReference>
<dbReference type="AlphaFoldDB" id="A0A395J2C7"/>